<gene>
    <name evidence="2" type="ORF">COW36_09835</name>
</gene>
<protein>
    <submittedName>
        <fullName evidence="2">Uncharacterized protein</fullName>
    </submittedName>
</protein>
<feature type="chain" id="PRO_5014986486" evidence="1">
    <location>
        <begin position="29"/>
        <end position="77"/>
    </location>
</feature>
<dbReference type="AlphaFoldDB" id="A0A2M7G5B4"/>
<organism evidence="2 3">
    <name type="scientific">bacterium (Candidatus Blackallbacteria) CG17_big_fil_post_rev_8_21_14_2_50_48_46</name>
    <dbReference type="NCBI Taxonomy" id="2014261"/>
    <lineage>
        <taxon>Bacteria</taxon>
        <taxon>Candidatus Blackallbacteria</taxon>
    </lineage>
</organism>
<sequence length="77" mass="8541">MQPQTMILILFFLLTLLGCQTPTPTHSAAPKTEPAKIKPVSETGLYPIDTQLGQEPQGVLAGEEDRSLKNFIRPVHW</sequence>
<dbReference type="Proteomes" id="UP000231019">
    <property type="component" value="Unassembled WGS sequence"/>
</dbReference>
<feature type="signal peptide" evidence="1">
    <location>
        <begin position="1"/>
        <end position="28"/>
    </location>
</feature>
<comment type="caution">
    <text evidence="2">The sequence shown here is derived from an EMBL/GenBank/DDBJ whole genome shotgun (WGS) entry which is preliminary data.</text>
</comment>
<accession>A0A2M7G5B4</accession>
<proteinExistence type="predicted"/>
<evidence type="ECO:0000313" key="2">
    <source>
        <dbReference type="EMBL" id="PIW17148.1"/>
    </source>
</evidence>
<dbReference type="EMBL" id="PFFQ01000027">
    <property type="protein sequence ID" value="PIW17148.1"/>
    <property type="molecule type" value="Genomic_DNA"/>
</dbReference>
<evidence type="ECO:0000313" key="3">
    <source>
        <dbReference type="Proteomes" id="UP000231019"/>
    </source>
</evidence>
<evidence type="ECO:0000256" key="1">
    <source>
        <dbReference type="SAM" id="SignalP"/>
    </source>
</evidence>
<name>A0A2M7G5B4_9BACT</name>
<reference evidence="2 3" key="1">
    <citation type="submission" date="2017-09" db="EMBL/GenBank/DDBJ databases">
        <title>Depth-based differentiation of microbial function through sediment-hosted aquifers and enrichment of novel symbionts in the deep terrestrial subsurface.</title>
        <authorList>
            <person name="Probst A.J."/>
            <person name="Ladd B."/>
            <person name="Jarett J.K."/>
            <person name="Geller-Mcgrath D.E."/>
            <person name="Sieber C.M."/>
            <person name="Emerson J.B."/>
            <person name="Anantharaman K."/>
            <person name="Thomas B.C."/>
            <person name="Malmstrom R."/>
            <person name="Stieglmeier M."/>
            <person name="Klingl A."/>
            <person name="Woyke T."/>
            <person name="Ryan C.M."/>
            <person name="Banfield J.F."/>
        </authorList>
    </citation>
    <scope>NUCLEOTIDE SEQUENCE [LARGE SCALE GENOMIC DNA]</scope>
    <source>
        <strain evidence="2">CG17_big_fil_post_rev_8_21_14_2_50_48_46</strain>
    </source>
</reference>
<keyword evidence="1" id="KW-0732">Signal</keyword>